<keyword evidence="2" id="KW-1185">Reference proteome</keyword>
<dbReference type="AlphaFoldDB" id="A0A3A6U8Z1"/>
<evidence type="ECO:0008006" key="3">
    <source>
        <dbReference type="Google" id="ProtNLM"/>
    </source>
</evidence>
<accession>A0A3A6U8Z1</accession>
<dbReference type="Proteomes" id="UP000273022">
    <property type="component" value="Unassembled WGS sequence"/>
</dbReference>
<reference evidence="1 2" key="1">
    <citation type="submission" date="2018-09" db="EMBL/GenBank/DDBJ databases">
        <title>Phylogeny of the Shewanellaceae, and recommendation for two new genera, Pseudoshewanella and Parashewanella.</title>
        <authorList>
            <person name="Wang G."/>
        </authorList>
    </citation>
    <scope>NUCLEOTIDE SEQUENCE [LARGE SCALE GENOMIC DNA]</scope>
    <source>
        <strain evidence="1 2">KCTC 22492</strain>
    </source>
</reference>
<evidence type="ECO:0000313" key="1">
    <source>
        <dbReference type="EMBL" id="RJY18411.1"/>
    </source>
</evidence>
<dbReference type="EMBL" id="QYYH01000023">
    <property type="protein sequence ID" value="RJY18411.1"/>
    <property type="molecule type" value="Genomic_DNA"/>
</dbReference>
<evidence type="ECO:0000313" key="2">
    <source>
        <dbReference type="Proteomes" id="UP000273022"/>
    </source>
</evidence>
<protein>
    <recommendedName>
        <fullName evidence="3">Protein kinase domain-containing protein</fullName>
    </recommendedName>
</protein>
<sequence length="469" mass="52213">MAVALNPQQSTSSLQEAQYTQQTVNTLAQDESSKSYAVDCPYGVQATVVAAALRIIDFHSSFSSQLIPSNCFFLDVTSECSAEDNFSVQCALTLTCQESSKCSQYDTAVVNFFKLPTPNQVPAAKSTNKLSTSAHTKVESAKEAQTQLIAPPFHAFYSKTTKGKQHLEHMSAKLKTLTDHPFLIHPAIHHLRAIGNPAPSVLLNTPPQFQFLSLLVLQNYNMSNLTETAKHYVEGNMSDFSEIRPNQLSDDEMLMVIEKLIEGFLELKRRGFSCHNITFHDLSFDLHSMQPYINNMECVCPASDTNPDVPSPLGAHPHEMTSSTETLCPSQSKALETQEQQSVRQLGEIFLLLTGHVPKYIGEIIDGQTGLKPTKEYNWHKMKADAVQAQAEFSVTSNKGNKLKKVFSSTTGKIQQKNYSSKQPFKVNLFKFLELLLRGTPEKRPGFGDLLDHITSLKEKRTAYKTGKK</sequence>
<organism evidence="1 2">
    <name type="scientific">Parashewanella spongiae</name>
    <dbReference type="NCBI Taxonomy" id="342950"/>
    <lineage>
        <taxon>Bacteria</taxon>
        <taxon>Pseudomonadati</taxon>
        <taxon>Pseudomonadota</taxon>
        <taxon>Gammaproteobacteria</taxon>
        <taxon>Alteromonadales</taxon>
        <taxon>Shewanellaceae</taxon>
        <taxon>Parashewanella</taxon>
    </lineage>
</organism>
<dbReference type="RefSeq" id="WP_121852663.1">
    <property type="nucleotide sequence ID" value="NZ_CP037952.1"/>
</dbReference>
<proteinExistence type="predicted"/>
<comment type="caution">
    <text evidence="1">The sequence shown here is derived from an EMBL/GenBank/DDBJ whole genome shotgun (WGS) entry which is preliminary data.</text>
</comment>
<name>A0A3A6U8Z1_9GAMM</name>
<gene>
    <name evidence="1" type="ORF">D5R81_05575</name>
</gene>